<keyword evidence="9" id="KW-0411">Iron-sulfur</keyword>
<reference evidence="13 14" key="1">
    <citation type="submission" date="2012-06" db="EMBL/GenBank/DDBJ databases">
        <title>Complete genome of Terriglobus roseus DSM 18391.</title>
        <authorList>
            <consortium name="US DOE Joint Genome Institute (JGI-PGF)"/>
            <person name="Lucas S."/>
            <person name="Copeland A."/>
            <person name="Lapidus A."/>
            <person name="Glavina del Rio T."/>
            <person name="Dalin E."/>
            <person name="Tice H."/>
            <person name="Bruce D."/>
            <person name="Goodwin L."/>
            <person name="Pitluck S."/>
            <person name="Peters L."/>
            <person name="Mikhailova N."/>
            <person name="Munk A.C.C."/>
            <person name="Kyrpides N."/>
            <person name="Mavromatis K."/>
            <person name="Ivanova N."/>
            <person name="Brettin T."/>
            <person name="Detter J.C."/>
            <person name="Han C."/>
            <person name="Larimer F."/>
            <person name="Land M."/>
            <person name="Hauser L."/>
            <person name="Markowitz V."/>
            <person name="Cheng J.-F."/>
            <person name="Hugenholtz P."/>
            <person name="Woyke T."/>
            <person name="Wu D."/>
            <person name="Brambilla E."/>
            <person name="Klenk H.-P."/>
            <person name="Eisen J.A."/>
        </authorList>
    </citation>
    <scope>NUCLEOTIDE SEQUENCE [LARGE SCALE GENOMIC DNA]</scope>
    <source>
        <strain evidence="14">DSM 18391 / NRRL B-41598 / KBS 63</strain>
    </source>
</reference>
<name>I3ZKK0_TERRK</name>
<dbReference type="AlphaFoldDB" id="I3ZKK0"/>
<dbReference type="Gene3D" id="3.40.640.10">
    <property type="entry name" value="Type I PLP-dependent aspartate aminotransferase-like (Major domain)"/>
    <property type="match status" value="1"/>
</dbReference>
<gene>
    <name evidence="13" type="ordered locus">Terro_3554</name>
</gene>
<dbReference type="Pfam" id="PF00266">
    <property type="entry name" value="Aminotran_5"/>
    <property type="match status" value="1"/>
</dbReference>
<dbReference type="PANTHER" id="PTHR11601:SF34">
    <property type="entry name" value="CYSTEINE DESULFURASE"/>
    <property type="match status" value="1"/>
</dbReference>
<evidence type="ECO:0000256" key="10">
    <source>
        <dbReference type="ARBA" id="ARBA00050776"/>
    </source>
</evidence>
<dbReference type="InterPro" id="IPR015424">
    <property type="entry name" value="PyrdxlP-dep_Trfase"/>
</dbReference>
<dbReference type="PANTHER" id="PTHR11601">
    <property type="entry name" value="CYSTEINE DESULFURYLASE FAMILY MEMBER"/>
    <property type="match status" value="1"/>
</dbReference>
<evidence type="ECO:0000256" key="11">
    <source>
        <dbReference type="RuleBase" id="RU004504"/>
    </source>
</evidence>
<dbReference type="Proteomes" id="UP000006056">
    <property type="component" value="Chromosome"/>
</dbReference>
<evidence type="ECO:0000256" key="7">
    <source>
        <dbReference type="ARBA" id="ARBA00022898"/>
    </source>
</evidence>
<dbReference type="GO" id="GO:0051536">
    <property type="term" value="F:iron-sulfur cluster binding"/>
    <property type="evidence" value="ECO:0007669"/>
    <property type="project" value="UniProtKB-KW"/>
</dbReference>
<evidence type="ECO:0000256" key="2">
    <source>
        <dbReference type="ARBA" id="ARBA00003120"/>
    </source>
</evidence>
<proteinExistence type="inferred from homology"/>
<organism evidence="13 14">
    <name type="scientific">Terriglobus roseus (strain DSM 18391 / NRRL B-41598 / KBS 63)</name>
    <dbReference type="NCBI Taxonomy" id="926566"/>
    <lineage>
        <taxon>Bacteria</taxon>
        <taxon>Pseudomonadati</taxon>
        <taxon>Acidobacteriota</taxon>
        <taxon>Terriglobia</taxon>
        <taxon>Terriglobales</taxon>
        <taxon>Acidobacteriaceae</taxon>
        <taxon>Terriglobus</taxon>
    </lineage>
</organism>
<dbReference type="InterPro" id="IPR020578">
    <property type="entry name" value="Aminotrans_V_PyrdxlP_BS"/>
</dbReference>
<dbReference type="STRING" id="926566.Terro_3554"/>
<dbReference type="InterPro" id="IPR015422">
    <property type="entry name" value="PyrdxlP-dep_Trfase_small"/>
</dbReference>
<evidence type="ECO:0000313" key="13">
    <source>
        <dbReference type="EMBL" id="AFL89768.1"/>
    </source>
</evidence>
<comment type="function">
    <text evidence="2">Catalyzes the removal of elemental sulfur atoms from cysteine to produce alanine. Seems to participate in the biosynthesis of the nitrogenase metalloclusters by providing the inorganic sulfur required for the Fe-S core formation.</text>
</comment>
<dbReference type="PROSITE" id="PS00595">
    <property type="entry name" value="AA_TRANSFER_CLASS_5"/>
    <property type="match status" value="1"/>
</dbReference>
<dbReference type="OrthoDB" id="9808002at2"/>
<accession>I3ZKK0</accession>
<evidence type="ECO:0000256" key="3">
    <source>
        <dbReference type="ARBA" id="ARBA00006490"/>
    </source>
</evidence>
<dbReference type="GO" id="GO:0046872">
    <property type="term" value="F:metal ion binding"/>
    <property type="evidence" value="ECO:0007669"/>
    <property type="project" value="UniProtKB-KW"/>
</dbReference>
<dbReference type="PIRSF" id="PIRSF005572">
    <property type="entry name" value="NifS"/>
    <property type="match status" value="1"/>
</dbReference>
<dbReference type="Gene3D" id="3.90.1150.10">
    <property type="entry name" value="Aspartate Aminotransferase, domain 1"/>
    <property type="match status" value="1"/>
</dbReference>
<dbReference type="InterPro" id="IPR000192">
    <property type="entry name" value="Aminotrans_V_dom"/>
</dbReference>
<dbReference type="FunFam" id="3.40.640.10:FF:000084">
    <property type="entry name" value="IscS-like cysteine desulfurase"/>
    <property type="match status" value="1"/>
</dbReference>
<dbReference type="InterPro" id="IPR015421">
    <property type="entry name" value="PyrdxlP-dep_Trfase_major"/>
</dbReference>
<dbReference type="KEGG" id="trs:Terro_3554"/>
<comment type="similarity">
    <text evidence="3">Belongs to the class-V pyridoxal-phosphate-dependent aminotransferase family. NifS/IscS subfamily.</text>
</comment>
<dbReference type="RefSeq" id="WP_014787029.1">
    <property type="nucleotide sequence ID" value="NC_018014.1"/>
</dbReference>
<evidence type="ECO:0000256" key="8">
    <source>
        <dbReference type="ARBA" id="ARBA00023004"/>
    </source>
</evidence>
<dbReference type="Gene3D" id="1.10.260.50">
    <property type="match status" value="1"/>
</dbReference>
<keyword evidence="7" id="KW-0663">Pyridoxal phosphate</keyword>
<protein>
    <recommendedName>
        <fullName evidence="4">cysteine desulfurase</fullName>
        <ecNumber evidence="4">2.8.1.7</ecNumber>
    </recommendedName>
</protein>
<evidence type="ECO:0000256" key="5">
    <source>
        <dbReference type="ARBA" id="ARBA00022679"/>
    </source>
</evidence>
<dbReference type="EMBL" id="CP003379">
    <property type="protein sequence ID" value="AFL89768.1"/>
    <property type="molecule type" value="Genomic_DNA"/>
</dbReference>
<dbReference type="SUPFAM" id="SSF53383">
    <property type="entry name" value="PLP-dependent transferases"/>
    <property type="match status" value="1"/>
</dbReference>
<keyword evidence="5" id="KW-0808">Transferase</keyword>
<comment type="cofactor">
    <cofactor evidence="1 11">
        <name>pyridoxal 5'-phosphate</name>
        <dbReference type="ChEBI" id="CHEBI:597326"/>
    </cofactor>
</comment>
<evidence type="ECO:0000256" key="9">
    <source>
        <dbReference type="ARBA" id="ARBA00023014"/>
    </source>
</evidence>
<keyword evidence="6" id="KW-0479">Metal-binding</keyword>
<feature type="domain" description="Aminotransferase class V" evidence="12">
    <location>
        <begin position="4"/>
        <end position="362"/>
    </location>
</feature>
<keyword evidence="8" id="KW-0408">Iron</keyword>
<dbReference type="eggNOG" id="COG1104">
    <property type="taxonomic scope" value="Bacteria"/>
</dbReference>
<comment type="catalytic activity">
    <reaction evidence="10">
        <text>(sulfur carrier)-H + L-cysteine = (sulfur carrier)-SH + L-alanine</text>
        <dbReference type="Rhea" id="RHEA:43892"/>
        <dbReference type="Rhea" id="RHEA-COMP:14737"/>
        <dbReference type="Rhea" id="RHEA-COMP:14739"/>
        <dbReference type="ChEBI" id="CHEBI:29917"/>
        <dbReference type="ChEBI" id="CHEBI:35235"/>
        <dbReference type="ChEBI" id="CHEBI:57972"/>
        <dbReference type="ChEBI" id="CHEBI:64428"/>
        <dbReference type="EC" id="2.8.1.7"/>
    </reaction>
</comment>
<dbReference type="InterPro" id="IPR016454">
    <property type="entry name" value="Cysteine_dSase"/>
</dbReference>
<sequence length="377" mass="39629">MRRIYMDANATTPVLPEVVAAMQPFWADRFGNASAVHGHGRGARGAIDAAREQVAALIGGKASEITFTSGGTESDNLALFGQLQPDDHLIISAIEHDAVLHAADALETTGIRVSRIACDANGVVDPAAISAALRENTKLVSVMLANNETGAIQPLREIAEITHAAGALLHTDAVQAGGKLSVDVQALRCDLLSLSAHKMHGPQGVGALWMRSGLKLRPMMHGGSHERQRRAGTENVPGIVGFGAAAAITRSWLAENGAHRLAELRDRLESSLLERIENVAVNSGNVDRLPNTASLRFAGVNAEELVIALDLQGLAISGGSACQSGAIEPSHVLRAMGMNEHDARSSVRFSLSRLTTEDEVDAAVATVSAAVTRLRSL</sequence>
<dbReference type="GO" id="GO:0031071">
    <property type="term" value="F:cysteine desulfurase activity"/>
    <property type="evidence" value="ECO:0007669"/>
    <property type="project" value="UniProtKB-EC"/>
</dbReference>
<dbReference type="PATRIC" id="fig|926566.3.peg.3500"/>
<evidence type="ECO:0000256" key="4">
    <source>
        <dbReference type="ARBA" id="ARBA00012239"/>
    </source>
</evidence>
<evidence type="ECO:0000256" key="6">
    <source>
        <dbReference type="ARBA" id="ARBA00022723"/>
    </source>
</evidence>
<evidence type="ECO:0000259" key="12">
    <source>
        <dbReference type="Pfam" id="PF00266"/>
    </source>
</evidence>
<dbReference type="HOGENOM" id="CLU_003433_0_0_0"/>
<dbReference type="EC" id="2.8.1.7" evidence="4"/>
<keyword evidence="14" id="KW-1185">Reference proteome</keyword>
<evidence type="ECO:0000313" key="14">
    <source>
        <dbReference type="Proteomes" id="UP000006056"/>
    </source>
</evidence>
<evidence type="ECO:0000256" key="1">
    <source>
        <dbReference type="ARBA" id="ARBA00001933"/>
    </source>
</evidence>